<keyword evidence="9" id="KW-1185">Reference proteome</keyword>
<dbReference type="GO" id="GO:0016020">
    <property type="term" value="C:membrane"/>
    <property type="evidence" value="ECO:0007669"/>
    <property type="project" value="UniProtKB-SubCell"/>
</dbReference>
<name>A0A2S1SZZ5_9ACTN</name>
<feature type="region of interest" description="Disordered" evidence="5">
    <location>
        <begin position="447"/>
        <end position="478"/>
    </location>
</feature>
<feature type="transmembrane region" description="Helical" evidence="6">
    <location>
        <begin position="94"/>
        <end position="113"/>
    </location>
</feature>
<reference evidence="8 9" key="1">
    <citation type="submission" date="2018-05" db="EMBL/GenBank/DDBJ databases">
        <title>Complete genome sequence of sponge-derived Streptomyces sp. HNM0039.</title>
        <authorList>
            <person name="Huang X."/>
            <person name="Zhou S."/>
        </authorList>
    </citation>
    <scope>NUCLEOTIDE SEQUENCE [LARGE SCALE GENOMIC DNA]</scope>
    <source>
        <strain evidence="8 9">HNM0039</strain>
    </source>
</reference>
<dbReference type="EMBL" id="CP029188">
    <property type="protein sequence ID" value="AWI31827.1"/>
    <property type="molecule type" value="Genomic_DNA"/>
</dbReference>
<comment type="subcellular location">
    <subcellularLocation>
        <location evidence="1">Membrane</location>
        <topology evidence="1">Multi-pass membrane protein</topology>
    </subcellularLocation>
</comment>
<evidence type="ECO:0000256" key="4">
    <source>
        <dbReference type="ARBA" id="ARBA00023136"/>
    </source>
</evidence>
<feature type="transmembrane region" description="Helical" evidence="6">
    <location>
        <begin position="160"/>
        <end position="177"/>
    </location>
</feature>
<evidence type="ECO:0000256" key="3">
    <source>
        <dbReference type="ARBA" id="ARBA00022989"/>
    </source>
</evidence>
<protein>
    <recommendedName>
        <fullName evidence="7">O-antigen ligase-related domain-containing protein</fullName>
    </recommendedName>
</protein>
<dbReference type="KEGG" id="stir:DDW44_25830"/>
<evidence type="ECO:0000256" key="1">
    <source>
        <dbReference type="ARBA" id="ARBA00004141"/>
    </source>
</evidence>
<organism evidence="8 9">
    <name type="scientific">Streptomyces tirandamycinicus</name>
    <dbReference type="NCBI Taxonomy" id="2174846"/>
    <lineage>
        <taxon>Bacteria</taxon>
        <taxon>Bacillati</taxon>
        <taxon>Actinomycetota</taxon>
        <taxon>Actinomycetes</taxon>
        <taxon>Kitasatosporales</taxon>
        <taxon>Streptomycetaceae</taxon>
        <taxon>Streptomyces</taxon>
    </lineage>
</organism>
<feature type="transmembrane region" description="Helical" evidence="6">
    <location>
        <begin position="286"/>
        <end position="313"/>
    </location>
</feature>
<keyword evidence="3 6" id="KW-1133">Transmembrane helix</keyword>
<gene>
    <name evidence="8" type="ORF">DDW44_25830</name>
</gene>
<dbReference type="InterPro" id="IPR007016">
    <property type="entry name" value="O-antigen_ligase-rel_domated"/>
</dbReference>
<dbReference type="Pfam" id="PF04932">
    <property type="entry name" value="Wzy_C"/>
    <property type="match status" value="1"/>
</dbReference>
<accession>A0A2S1SZZ5</accession>
<feature type="transmembrane region" description="Helical" evidence="6">
    <location>
        <begin position="20"/>
        <end position="38"/>
    </location>
</feature>
<dbReference type="AlphaFoldDB" id="A0A2S1SZZ5"/>
<keyword evidence="2 6" id="KW-0812">Transmembrane</keyword>
<evidence type="ECO:0000256" key="5">
    <source>
        <dbReference type="SAM" id="MobiDB-lite"/>
    </source>
</evidence>
<dbReference type="Proteomes" id="UP000244900">
    <property type="component" value="Chromosome"/>
</dbReference>
<feature type="transmembrane region" description="Helical" evidence="6">
    <location>
        <begin position="133"/>
        <end position="153"/>
    </location>
</feature>
<evidence type="ECO:0000256" key="6">
    <source>
        <dbReference type="SAM" id="Phobius"/>
    </source>
</evidence>
<feature type="domain" description="O-antigen ligase-related" evidence="7">
    <location>
        <begin position="244"/>
        <end position="389"/>
    </location>
</feature>
<evidence type="ECO:0000259" key="7">
    <source>
        <dbReference type="Pfam" id="PF04932"/>
    </source>
</evidence>
<sequence length="478" mass="50449">MSPIPERITVRLFPVDPQTLLMLLTALAFVGLLLWVFARHCRIAIALLLGSQVWIVAAGGQQAALDFGVRVYPADLLGVCALLVAVVRLPRRGLAARAGLGALLALLALTAWSTLRGVADFGLQAAGNDSRVAFWQFLAIVLYLATAPLSASLNRFVPRAWLATAAAYALLSVAGWADRGLHAVNAHLAVDGVTVDARPVPAAAALVLAQAAVLLSAHPPARRDTAADHAVPAGGQGRGRHLVAVLFLLLLVVLLQHRTVWVATATMALAWWALRPARGGQRLVSACAGVFALGVVALLYTAGAFGAIGGFLADSVRETQGTHSTFVWRLLGWQELLDAPRTVAQWLVGAPFGSGYERIIAGGLVTVSPHDYYLHIMLRLGLVGLLALLVVYVQTFRRLGRQGPATLALRVVMIGQLVLFVSYSAIPEQAVLLGLCLWQARAAGRSKAPAPAPGPVAPVPRPAPLAPPAVKDRDRTAL</sequence>
<evidence type="ECO:0000313" key="8">
    <source>
        <dbReference type="EMBL" id="AWI31827.1"/>
    </source>
</evidence>
<feature type="transmembrane region" description="Helical" evidence="6">
    <location>
        <begin position="71"/>
        <end position="87"/>
    </location>
</feature>
<feature type="transmembrane region" description="Helical" evidence="6">
    <location>
        <begin position="405"/>
        <end position="426"/>
    </location>
</feature>
<feature type="transmembrane region" description="Helical" evidence="6">
    <location>
        <begin position="45"/>
        <end position="65"/>
    </location>
</feature>
<feature type="transmembrane region" description="Helical" evidence="6">
    <location>
        <begin position="242"/>
        <end position="274"/>
    </location>
</feature>
<evidence type="ECO:0000313" key="9">
    <source>
        <dbReference type="Proteomes" id="UP000244900"/>
    </source>
</evidence>
<feature type="transmembrane region" description="Helical" evidence="6">
    <location>
        <begin position="372"/>
        <end position="393"/>
    </location>
</feature>
<keyword evidence="4 6" id="KW-0472">Membrane</keyword>
<evidence type="ECO:0000256" key="2">
    <source>
        <dbReference type="ARBA" id="ARBA00022692"/>
    </source>
</evidence>
<feature type="compositionally biased region" description="Pro residues" evidence="5">
    <location>
        <begin position="450"/>
        <end position="467"/>
    </location>
</feature>
<proteinExistence type="predicted"/>